<dbReference type="Proteomes" id="UP000001942">
    <property type="component" value="Chromosome"/>
</dbReference>
<dbReference type="EMBL" id="CP000237">
    <property type="protein sequence ID" value="ABD46221.1"/>
    <property type="molecule type" value="Genomic_DNA"/>
</dbReference>
<keyword evidence="2" id="KW-1185">Reference proteome</keyword>
<accession>Q2GE06</accession>
<sequence>MSAALRALMNDVQVVMIAQKYSTSRNFLAI</sequence>
<reference evidence="1 2" key="1">
    <citation type="journal article" date="2006" name="PLoS Genet.">
        <title>Comparative genomics of emerging human ehrlichiosis agents.</title>
        <authorList>
            <person name="Dunning Hotopp J.C."/>
            <person name="Lin M."/>
            <person name="Madupu R."/>
            <person name="Crabtree J."/>
            <person name="Angiuoli S.V."/>
            <person name="Eisen J.A."/>
            <person name="Seshadri R."/>
            <person name="Ren Q."/>
            <person name="Wu M."/>
            <person name="Utterback T.R."/>
            <person name="Smith S."/>
            <person name="Lewis M."/>
            <person name="Khouri H."/>
            <person name="Zhang C."/>
            <person name="Niu H."/>
            <person name="Lin Q."/>
            <person name="Ohashi N."/>
            <person name="Zhi N."/>
            <person name="Nelson W."/>
            <person name="Brinkac L.M."/>
            <person name="Dodson R.J."/>
            <person name="Rosovitz M.J."/>
            <person name="Sundaram J."/>
            <person name="Daugherty S.C."/>
            <person name="Davidsen T."/>
            <person name="Durkin A.S."/>
            <person name="Gwinn M."/>
            <person name="Haft D.H."/>
            <person name="Selengut J.D."/>
            <person name="Sullivan S.A."/>
            <person name="Zafar N."/>
            <person name="Zhou L."/>
            <person name="Benahmed F."/>
            <person name="Forberger H."/>
            <person name="Halpin R."/>
            <person name="Mulligan S."/>
            <person name="Robinson J."/>
            <person name="White O."/>
            <person name="Rikihisa Y."/>
            <person name="Tettelin H."/>
        </authorList>
    </citation>
    <scope>NUCLEOTIDE SEQUENCE [LARGE SCALE GENOMIC DNA]</scope>
    <source>
        <strain evidence="2">ATCC VR-367 / Miyayama</strain>
    </source>
</reference>
<organism evidence="1 2">
    <name type="scientific">Ehrlichia sennetsu (strain ATCC VR-367 / Miyayama)</name>
    <name type="common">Neorickettsia sennetsu</name>
    <dbReference type="NCBI Taxonomy" id="222891"/>
    <lineage>
        <taxon>Bacteria</taxon>
        <taxon>Pseudomonadati</taxon>
        <taxon>Pseudomonadota</taxon>
        <taxon>Alphaproteobacteria</taxon>
        <taxon>Rickettsiales</taxon>
        <taxon>Anaplasmataceae</taxon>
        <taxon>Ehrlichia</taxon>
    </lineage>
</organism>
<protein>
    <submittedName>
        <fullName evidence="1">Uncharacterized protein</fullName>
    </submittedName>
</protein>
<dbReference type="KEGG" id="nse:NSE_0403"/>
<name>Q2GE06_EHRS3</name>
<dbReference type="STRING" id="222891.NSE_0403"/>
<gene>
    <name evidence="1" type="ordered locus">NSE_0403</name>
</gene>
<dbReference type="HOGENOM" id="CLU_3404512_0_0_5"/>
<dbReference type="AlphaFoldDB" id="Q2GE06"/>
<proteinExistence type="predicted"/>
<evidence type="ECO:0000313" key="1">
    <source>
        <dbReference type="EMBL" id="ABD46221.1"/>
    </source>
</evidence>
<evidence type="ECO:0000313" key="2">
    <source>
        <dbReference type="Proteomes" id="UP000001942"/>
    </source>
</evidence>